<gene>
    <name evidence="6" type="ORF">ELH90_10510</name>
</gene>
<dbReference type="PANTHER" id="PTHR30483:SF6">
    <property type="entry name" value="PERIPLASMIC BINDING PROTEIN OF ABC TRANSPORTER FOR NATURAL AMINO ACIDS"/>
    <property type="match status" value="1"/>
</dbReference>
<accession>A0A7M3DTN1</accession>
<protein>
    <submittedName>
        <fullName evidence="6">Branched-chain amino acid ABC transporter substrate-binding protein</fullName>
    </submittedName>
</protein>
<evidence type="ECO:0000259" key="5">
    <source>
        <dbReference type="Pfam" id="PF13458"/>
    </source>
</evidence>
<sequence>MSDFTKRELLRVMALTMGALALTQPAWSEDQPIKIGSSMALSGPLAGGGRQSQLALQMWVEDVNSRGGLLGRKVELVTYDDQGSPAQSPGIFSKLIDLDKADLLIAPYGTVPAAAVMPLVKERGRLLIGQIGYQINSKVHHDMWFNNSPWNDAESWVGGFFKLGETVGVKKVAFLAADQEFSQNILAGAKALAGKAGFETVYEQTYPPTTVDFSAMIRAIRAASPDMVFVASYPADSTAIIRAVNEIGVGSSVKLFGGGMVGLQYASVMQALGSQLNGVVNYHTYVPEKTMAFPGVKEFLDRYAEKAKAAKVETLGYYVAPFSYASGQILEQAVKATGSLDNAELAKYLRTNEVQTIVGPIRWGTDGEWSQPRVVMVQFRDVKDGDAEQFRQEGKQVIVYPDKYKTGDLVSPLSGAQGR</sequence>
<dbReference type="InterPro" id="IPR000709">
    <property type="entry name" value="Leu_Ile_Val-bd"/>
</dbReference>
<reference evidence="6 7" key="1">
    <citation type="submission" date="2019-02" db="EMBL/GenBank/DDBJ databases">
        <title>The genomic architecture of introgression among sibling species of bacteria.</title>
        <authorList>
            <person name="Cavassim M.I.A."/>
            <person name="Moeskjaer S."/>
            <person name="Moslemi C."/>
            <person name="Fields B."/>
            <person name="Bachmann A."/>
            <person name="Vilhjalmsson B."/>
            <person name="Schierup M.H."/>
            <person name="Young J.P.W."/>
            <person name="Andersen S.U."/>
        </authorList>
    </citation>
    <scope>NUCLEOTIDE SEQUENCE [LARGE SCALE GENOMIC DNA]</scope>
    <source>
        <strain evidence="6 7">SM135B</strain>
    </source>
</reference>
<feature type="domain" description="Leucine-binding protein" evidence="5">
    <location>
        <begin position="32"/>
        <end position="376"/>
    </location>
</feature>
<dbReference type="RefSeq" id="WP_029875078.1">
    <property type="nucleotide sequence ID" value="NZ_SIOA01000007.1"/>
</dbReference>
<evidence type="ECO:0000256" key="3">
    <source>
        <dbReference type="ARBA" id="ARBA00022729"/>
    </source>
</evidence>
<evidence type="ECO:0000313" key="6">
    <source>
        <dbReference type="EMBL" id="TAY52058.1"/>
    </source>
</evidence>
<name>A0A7M3DTN1_RHILE</name>
<comment type="similarity">
    <text evidence="1">Belongs to the leucine-binding protein family.</text>
</comment>
<dbReference type="Pfam" id="PF13458">
    <property type="entry name" value="Peripla_BP_6"/>
    <property type="match status" value="1"/>
</dbReference>
<dbReference type="AlphaFoldDB" id="A0A7M3DTN1"/>
<keyword evidence="3" id="KW-0732">Signal</keyword>
<organism evidence="6 7">
    <name type="scientific">Rhizobium leguminosarum</name>
    <dbReference type="NCBI Taxonomy" id="384"/>
    <lineage>
        <taxon>Bacteria</taxon>
        <taxon>Pseudomonadati</taxon>
        <taxon>Pseudomonadota</taxon>
        <taxon>Alphaproteobacteria</taxon>
        <taxon>Hyphomicrobiales</taxon>
        <taxon>Rhizobiaceae</taxon>
        <taxon>Rhizobium/Agrobacterium group</taxon>
        <taxon>Rhizobium</taxon>
    </lineage>
</organism>
<evidence type="ECO:0000256" key="1">
    <source>
        <dbReference type="ARBA" id="ARBA00010062"/>
    </source>
</evidence>
<dbReference type="InterPro" id="IPR051010">
    <property type="entry name" value="BCAA_transport"/>
</dbReference>
<dbReference type="PANTHER" id="PTHR30483">
    <property type="entry name" value="LEUCINE-SPECIFIC-BINDING PROTEIN"/>
    <property type="match status" value="1"/>
</dbReference>
<dbReference type="InterPro" id="IPR028081">
    <property type="entry name" value="Leu-bd"/>
</dbReference>
<dbReference type="CDD" id="cd06338">
    <property type="entry name" value="PBP1_ABC_ligand_binding-like"/>
    <property type="match status" value="1"/>
</dbReference>
<evidence type="ECO:0000256" key="4">
    <source>
        <dbReference type="ARBA" id="ARBA00022970"/>
    </source>
</evidence>
<keyword evidence="2" id="KW-0813">Transport</keyword>
<dbReference type="EMBL" id="SIOP01000001">
    <property type="protein sequence ID" value="TAY52058.1"/>
    <property type="molecule type" value="Genomic_DNA"/>
</dbReference>
<comment type="caution">
    <text evidence="6">The sequence shown here is derived from an EMBL/GenBank/DDBJ whole genome shotgun (WGS) entry which is preliminary data.</text>
</comment>
<dbReference type="GO" id="GO:0006865">
    <property type="term" value="P:amino acid transport"/>
    <property type="evidence" value="ECO:0007669"/>
    <property type="project" value="UniProtKB-KW"/>
</dbReference>
<dbReference type="Gene3D" id="3.40.50.2300">
    <property type="match status" value="2"/>
</dbReference>
<dbReference type="PRINTS" id="PR00337">
    <property type="entry name" value="LEUILEVALBP"/>
</dbReference>
<keyword evidence="4" id="KW-0029">Amino-acid transport</keyword>
<dbReference type="InterPro" id="IPR028082">
    <property type="entry name" value="Peripla_BP_I"/>
</dbReference>
<dbReference type="Proteomes" id="UP000292974">
    <property type="component" value="Unassembled WGS sequence"/>
</dbReference>
<proteinExistence type="inferred from homology"/>
<evidence type="ECO:0000256" key="2">
    <source>
        <dbReference type="ARBA" id="ARBA00022448"/>
    </source>
</evidence>
<evidence type="ECO:0000313" key="7">
    <source>
        <dbReference type="Proteomes" id="UP000292974"/>
    </source>
</evidence>
<dbReference type="SUPFAM" id="SSF53822">
    <property type="entry name" value="Periplasmic binding protein-like I"/>
    <property type="match status" value="1"/>
</dbReference>